<dbReference type="Proteomes" id="UP001279553">
    <property type="component" value="Unassembled WGS sequence"/>
</dbReference>
<dbReference type="EMBL" id="JAWXYB010000018">
    <property type="protein sequence ID" value="MDX5930458.1"/>
    <property type="molecule type" value="Genomic_DNA"/>
</dbReference>
<proteinExistence type="predicted"/>
<protein>
    <submittedName>
        <fullName evidence="2">Sodium:proton antiporter</fullName>
    </submittedName>
</protein>
<reference evidence="2 3" key="1">
    <citation type="submission" date="2023-11" db="EMBL/GenBank/DDBJ databases">
        <title>MicrobeMod: A computational toolkit for identifying prokaryotic methylation and restriction-modification with nanopore sequencing.</title>
        <authorList>
            <person name="Crits-Christoph A."/>
            <person name="Kang S.C."/>
            <person name="Lee H."/>
            <person name="Ostrov N."/>
        </authorList>
    </citation>
    <scope>NUCLEOTIDE SEQUENCE [LARGE SCALE GENOMIC DNA]</scope>
    <source>
        <strain evidence="2 3">DSMZ 700</strain>
    </source>
</reference>
<evidence type="ECO:0000256" key="1">
    <source>
        <dbReference type="SAM" id="Phobius"/>
    </source>
</evidence>
<name>A0AAW9DP41_ACIAO</name>
<dbReference type="RefSeq" id="WP_319613403.1">
    <property type="nucleotide sequence ID" value="NZ_JAWXYB010000018.1"/>
</dbReference>
<feature type="transmembrane region" description="Helical" evidence="1">
    <location>
        <begin position="71"/>
        <end position="91"/>
    </location>
</feature>
<feature type="transmembrane region" description="Helical" evidence="1">
    <location>
        <begin position="291"/>
        <end position="314"/>
    </location>
</feature>
<feature type="transmembrane region" description="Helical" evidence="1">
    <location>
        <begin position="251"/>
        <end position="270"/>
    </location>
</feature>
<accession>A0AAW9DP41</accession>
<feature type="transmembrane region" description="Helical" evidence="1">
    <location>
        <begin position="357"/>
        <end position="378"/>
    </location>
</feature>
<feature type="transmembrane region" description="Helical" evidence="1">
    <location>
        <begin position="7"/>
        <end position="27"/>
    </location>
</feature>
<sequence length="422" mass="44175">MDSVLPILTMVPFGGTLLSFALLPGLAPRFWHRNMVRISLGWVALGVVLAIAGAGPVRAASGLWVSTVVDFLPFIAVLMALYTLGGGVLIAGGPWGRPGGNVLLLAIGTVLAGVMGTIGAGLLLIHPLLASNAARPEKRHLVLGFIILVANAGGALSPLGDPPLLIGFLRGVPFFWPLQNLTGPLLVIALPVLALTYGYDRYRAAREPVPVRRKLRIRGGLNIVLLTGFVAAIAASGVVPGPEIGLGPVRMPAAQIALTLLAGVVVMVSERMTSRTIRARNRFAWGPMREIAVLFFAIFATIPPVLGAIATAPLPKDPLLWFWLSGVCSAFLDSAPTYLIFFNAAGGSAAALIRPPAELLTALSAGSVFFGAVTYLGNAPNLMIRAIAARRGVRMPGFFGYFVAAALVLVPLFVVESAVFFG</sequence>
<evidence type="ECO:0000313" key="2">
    <source>
        <dbReference type="EMBL" id="MDX5930458.1"/>
    </source>
</evidence>
<feature type="transmembrane region" description="Helical" evidence="1">
    <location>
        <begin position="220"/>
        <end position="239"/>
    </location>
</feature>
<keyword evidence="3" id="KW-1185">Reference proteome</keyword>
<feature type="transmembrane region" description="Helical" evidence="1">
    <location>
        <begin position="141"/>
        <end position="160"/>
    </location>
</feature>
<keyword evidence="1" id="KW-0812">Transmembrane</keyword>
<feature type="transmembrane region" description="Helical" evidence="1">
    <location>
        <begin position="180"/>
        <end position="199"/>
    </location>
</feature>
<feature type="transmembrane region" description="Helical" evidence="1">
    <location>
        <begin position="39"/>
        <end position="59"/>
    </location>
</feature>
<dbReference type="AlphaFoldDB" id="A0AAW9DP41"/>
<evidence type="ECO:0000313" key="3">
    <source>
        <dbReference type="Proteomes" id="UP001279553"/>
    </source>
</evidence>
<keyword evidence="1" id="KW-1133">Transmembrane helix</keyword>
<dbReference type="InterPro" id="IPR031566">
    <property type="entry name" value="CitMHS_2"/>
</dbReference>
<feature type="transmembrane region" description="Helical" evidence="1">
    <location>
        <begin position="320"/>
        <end position="345"/>
    </location>
</feature>
<dbReference type="Pfam" id="PF16980">
    <property type="entry name" value="CitMHS_2"/>
    <property type="match status" value="1"/>
</dbReference>
<organism evidence="2 3">
    <name type="scientific">Acidiphilium acidophilum</name>
    <name type="common">Thiobacillus acidophilus</name>
    <dbReference type="NCBI Taxonomy" id="76588"/>
    <lineage>
        <taxon>Bacteria</taxon>
        <taxon>Pseudomonadati</taxon>
        <taxon>Pseudomonadota</taxon>
        <taxon>Alphaproteobacteria</taxon>
        <taxon>Acetobacterales</taxon>
        <taxon>Acidocellaceae</taxon>
        <taxon>Acidiphilium</taxon>
    </lineage>
</organism>
<feature type="transmembrane region" description="Helical" evidence="1">
    <location>
        <begin position="103"/>
        <end position="129"/>
    </location>
</feature>
<feature type="transmembrane region" description="Helical" evidence="1">
    <location>
        <begin position="398"/>
        <end position="421"/>
    </location>
</feature>
<keyword evidence="1" id="KW-0472">Membrane</keyword>
<gene>
    <name evidence="2" type="ORF">SIL87_06740</name>
</gene>
<comment type="caution">
    <text evidence="2">The sequence shown here is derived from an EMBL/GenBank/DDBJ whole genome shotgun (WGS) entry which is preliminary data.</text>
</comment>